<comment type="caution">
    <text evidence="7">The sequence shown here is derived from an EMBL/GenBank/DDBJ whole genome shotgun (WGS) entry which is preliminary data.</text>
</comment>
<comment type="similarity">
    <text evidence="2 6">Belongs to the XK family.</text>
</comment>
<protein>
    <recommendedName>
        <fullName evidence="6">XK-related protein</fullName>
    </recommendedName>
</protein>
<proteinExistence type="inferred from homology"/>
<sequence length="106" mass="12206">MSIHESLCFEALVYFKSGKREEPYVTISRKINLEKGQIPMEWEIGQSERNLATHRNAFKRTAVIQAFLGSAPQLTLQLYASIQEKYFLPARCKNDRGDHASVLLYN</sequence>
<dbReference type="PANTHER" id="PTHR14297">
    <property type="entry name" value="MEMBRANE TRANSPORT PROTEIN XK FAMILY MEMBER"/>
    <property type="match status" value="1"/>
</dbReference>
<keyword evidence="4" id="KW-1133">Transmembrane helix</keyword>
<dbReference type="InterPro" id="IPR051773">
    <property type="entry name" value="XK-related_adapter"/>
</dbReference>
<dbReference type="GO" id="GO:0005886">
    <property type="term" value="C:plasma membrane"/>
    <property type="evidence" value="ECO:0007669"/>
    <property type="project" value="UniProtKB-ARBA"/>
</dbReference>
<dbReference type="AlphaFoldDB" id="A0A7J5XPU4"/>
<evidence type="ECO:0000256" key="4">
    <source>
        <dbReference type="ARBA" id="ARBA00022989"/>
    </source>
</evidence>
<dbReference type="InterPro" id="IPR018629">
    <property type="entry name" value="XK-rel"/>
</dbReference>
<accession>A0A7J5XPU4</accession>
<evidence type="ECO:0000256" key="1">
    <source>
        <dbReference type="ARBA" id="ARBA00004141"/>
    </source>
</evidence>
<keyword evidence="8" id="KW-1185">Reference proteome</keyword>
<evidence type="ECO:0000313" key="7">
    <source>
        <dbReference type="EMBL" id="KAF3838617.1"/>
    </source>
</evidence>
<evidence type="ECO:0000256" key="3">
    <source>
        <dbReference type="ARBA" id="ARBA00022692"/>
    </source>
</evidence>
<evidence type="ECO:0000313" key="8">
    <source>
        <dbReference type="Proteomes" id="UP000518266"/>
    </source>
</evidence>
<dbReference type="PANTHER" id="PTHR14297:SF4">
    <property type="entry name" value="XK-RELATED PROTEIN 2"/>
    <property type="match status" value="1"/>
</dbReference>
<dbReference type="Proteomes" id="UP000518266">
    <property type="component" value="Unassembled WGS sequence"/>
</dbReference>
<keyword evidence="5" id="KW-0472">Membrane</keyword>
<evidence type="ECO:0000256" key="5">
    <source>
        <dbReference type="ARBA" id="ARBA00023136"/>
    </source>
</evidence>
<dbReference type="EMBL" id="JAAKFY010000022">
    <property type="protein sequence ID" value="KAF3838617.1"/>
    <property type="molecule type" value="Genomic_DNA"/>
</dbReference>
<dbReference type="OrthoDB" id="10037417at2759"/>
<evidence type="ECO:0000256" key="6">
    <source>
        <dbReference type="RuleBase" id="RU910716"/>
    </source>
</evidence>
<evidence type="ECO:0000256" key="2">
    <source>
        <dbReference type="ARBA" id="ARBA00008789"/>
    </source>
</evidence>
<reference evidence="7 8" key="1">
    <citation type="submission" date="2020-03" db="EMBL/GenBank/DDBJ databases">
        <title>Dissostichus mawsoni Genome sequencing and assembly.</title>
        <authorList>
            <person name="Park H."/>
        </authorList>
    </citation>
    <scope>NUCLEOTIDE SEQUENCE [LARGE SCALE GENOMIC DNA]</scope>
    <source>
        <strain evidence="7">DM0001</strain>
        <tissue evidence="7">Muscle</tissue>
    </source>
</reference>
<organism evidence="7 8">
    <name type="scientific">Dissostichus mawsoni</name>
    <name type="common">Antarctic cod</name>
    <dbReference type="NCBI Taxonomy" id="36200"/>
    <lineage>
        <taxon>Eukaryota</taxon>
        <taxon>Metazoa</taxon>
        <taxon>Chordata</taxon>
        <taxon>Craniata</taxon>
        <taxon>Vertebrata</taxon>
        <taxon>Euteleostomi</taxon>
        <taxon>Actinopterygii</taxon>
        <taxon>Neopterygii</taxon>
        <taxon>Teleostei</taxon>
        <taxon>Neoteleostei</taxon>
        <taxon>Acanthomorphata</taxon>
        <taxon>Eupercaria</taxon>
        <taxon>Perciformes</taxon>
        <taxon>Notothenioidei</taxon>
        <taxon>Nototheniidae</taxon>
        <taxon>Dissostichus</taxon>
    </lineage>
</organism>
<gene>
    <name evidence="7" type="ORF">F7725_010385</name>
</gene>
<name>A0A7J5XPU4_DISMA</name>
<dbReference type="Pfam" id="PF09815">
    <property type="entry name" value="XK-related"/>
    <property type="match status" value="1"/>
</dbReference>
<comment type="subcellular location">
    <subcellularLocation>
        <location evidence="1 6">Membrane</location>
        <topology evidence="1 6">Multi-pass membrane protein</topology>
    </subcellularLocation>
</comment>
<keyword evidence="3" id="KW-0812">Transmembrane</keyword>